<accession>A0A383EDD2</accession>
<organism evidence="2">
    <name type="scientific">marine metagenome</name>
    <dbReference type="NCBI Taxonomy" id="408172"/>
    <lineage>
        <taxon>unclassified sequences</taxon>
        <taxon>metagenomes</taxon>
        <taxon>ecological metagenomes</taxon>
    </lineage>
</organism>
<name>A0A383EDD2_9ZZZZ</name>
<protein>
    <submittedName>
        <fullName evidence="2">Uncharacterized protein</fullName>
    </submittedName>
</protein>
<reference evidence="2" key="1">
    <citation type="submission" date="2018-05" db="EMBL/GenBank/DDBJ databases">
        <authorList>
            <person name="Lanie J.A."/>
            <person name="Ng W.-L."/>
            <person name="Kazmierczak K.M."/>
            <person name="Andrzejewski T.M."/>
            <person name="Davidsen T.M."/>
            <person name="Wayne K.J."/>
            <person name="Tettelin H."/>
            <person name="Glass J.I."/>
            <person name="Rusch D."/>
            <person name="Podicherti R."/>
            <person name="Tsui H.-C.T."/>
            <person name="Winkler M.E."/>
        </authorList>
    </citation>
    <scope>NUCLEOTIDE SEQUENCE</scope>
</reference>
<evidence type="ECO:0000256" key="1">
    <source>
        <dbReference type="SAM" id="MobiDB-lite"/>
    </source>
</evidence>
<proteinExistence type="predicted"/>
<sequence>VQARVLDLRPAEGDPVRATGRAS</sequence>
<feature type="non-terminal residue" evidence="2">
    <location>
        <position position="1"/>
    </location>
</feature>
<dbReference type="AlphaFoldDB" id="A0A383EDD2"/>
<gene>
    <name evidence="2" type="ORF">METZ01_LOCUS507585</name>
</gene>
<dbReference type="EMBL" id="UINC01224913">
    <property type="protein sequence ID" value="SVE54731.1"/>
    <property type="molecule type" value="Genomic_DNA"/>
</dbReference>
<feature type="region of interest" description="Disordered" evidence="1">
    <location>
        <begin position="1"/>
        <end position="23"/>
    </location>
</feature>
<feature type="compositionally biased region" description="Basic and acidic residues" evidence="1">
    <location>
        <begin position="1"/>
        <end position="15"/>
    </location>
</feature>
<evidence type="ECO:0000313" key="2">
    <source>
        <dbReference type="EMBL" id="SVE54731.1"/>
    </source>
</evidence>